<evidence type="ECO:0000256" key="6">
    <source>
        <dbReference type="ARBA" id="ARBA00022837"/>
    </source>
</evidence>
<dbReference type="RefSeq" id="WP_068451944.1">
    <property type="nucleotide sequence ID" value="NZ_CP150660.1"/>
</dbReference>
<dbReference type="PANTHER" id="PTHR42693">
    <property type="entry name" value="ARYLSULFATASE FAMILY MEMBER"/>
    <property type="match status" value="1"/>
</dbReference>
<comment type="similarity">
    <text evidence="2">Belongs to the sulfatase family.</text>
</comment>
<dbReference type="OrthoDB" id="9765065at2"/>
<dbReference type="Proteomes" id="UP000076923">
    <property type="component" value="Unassembled WGS sequence"/>
</dbReference>
<dbReference type="EMBL" id="LVWE01000061">
    <property type="protein sequence ID" value="OAD42215.1"/>
    <property type="molecule type" value="Genomic_DNA"/>
</dbReference>
<evidence type="ECO:0000256" key="2">
    <source>
        <dbReference type="ARBA" id="ARBA00008779"/>
    </source>
</evidence>
<dbReference type="PANTHER" id="PTHR42693:SF42">
    <property type="entry name" value="ARYLSULFATASE G"/>
    <property type="match status" value="1"/>
</dbReference>
<dbReference type="InterPro" id="IPR000917">
    <property type="entry name" value="Sulfatase_N"/>
</dbReference>
<comment type="cofactor">
    <cofactor evidence="1">
        <name>Ca(2+)</name>
        <dbReference type="ChEBI" id="CHEBI:29108"/>
    </cofactor>
</comment>
<dbReference type="Pfam" id="PF00884">
    <property type="entry name" value="Sulfatase"/>
    <property type="match status" value="1"/>
</dbReference>
<dbReference type="InterPro" id="IPR017850">
    <property type="entry name" value="Alkaline_phosphatase_core_sf"/>
</dbReference>
<name>A0A176T470_9FLAO</name>
<feature type="domain" description="Sulfatase N-terminal" evidence="7">
    <location>
        <begin position="35"/>
        <end position="389"/>
    </location>
</feature>
<dbReference type="PROSITE" id="PS51257">
    <property type="entry name" value="PROKAR_LIPOPROTEIN"/>
    <property type="match status" value="1"/>
</dbReference>
<evidence type="ECO:0000259" key="7">
    <source>
        <dbReference type="Pfam" id="PF00884"/>
    </source>
</evidence>
<organism evidence="8 9">
    <name type="scientific">Polaribacter atrinae</name>
    <dbReference type="NCBI Taxonomy" id="1333662"/>
    <lineage>
        <taxon>Bacteria</taxon>
        <taxon>Pseudomonadati</taxon>
        <taxon>Bacteroidota</taxon>
        <taxon>Flavobacteriia</taxon>
        <taxon>Flavobacteriales</taxon>
        <taxon>Flavobacteriaceae</taxon>
    </lineage>
</organism>
<dbReference type="AlphaFoldDB" id="A0A176T470"/>
<accession>A0A176T470</accession>
<comment type="caution">
    <text evidence="8">The sequence shown here is derived from an EMBL/GenBank/DDBJ whole genome shotgun (WGS) entry which is preliminary data.</text>
</comment>
<reference evidence="8 9" key="1">
    <citation type="submission" date="2016-02" db="EMBL/GenBank/DDBJ databases">
        <title>Draft genome sequence of Polaribacter atrinae KACC17473.</title>
        <authorList>
            <person name="Shin S.-K."/>
            <person name="Yi H."/>
        </authorList>
    </citation>
    <scope>NUCLEOTIDE SEQUENCE [LARGE SCALE GENOMIC DNA]</scope>
    <source>
        <strain evidence="8 9">KACC 17473</strain>
    </source>
</reference>
<proteinExistence type="inferred from homology"/>
<dbReference type="STRING" id="1333662.LPB303_14925"/>
<sequence length="522" mass="58305">MINSLRKNTYFLLFLTVFIGCKTVNKYTEINEEKPNIILFMLDDMGWQDTSVPFWKEKTAFNSRYHTPNMERLACQGMKFTQAYATPVCTPTRVSLISGMNAARHKVTNWTFKRDISMVTPPKGLKMPLWNLNGAQPTDTVPRSVHITPLPQLLKNNGYETIHVGKAHFGAIGTPSADPKTLGFNVNIGGHAAGQPGSYYGTDDFRSLNSQTTIWDVPGLEKYHGKDIFLTEALTKEAITAIDNSIAIDKPFYLYMSHYAVHTPIQGDSRFEQKYMDQGLHPTEAKYASLIEGMDKSLGDLMNHLEDKGIAENTIILFMSDNGGLSAVARGGEKHTHNKPLSSGKGSVHEGGIREPMLVKWPGITKENSISNDFVIIEDFFPTILELAKIDGYKTVQTVDGKSFTPILKGEKQDNTDRTLIWHYPNNWGPTGPGIGATSTIRKGDWKLIYYHLDSSFELFNITADIGETTNLASKEGEKLHALAKELSTYLRSVDAQMPTNTNTNELVHLPDNEFVLKSYIK</sequence>
<keyword evidence="6" id="KW-0106">Calcium</keyword>
<evidence type="ECO:0000313" key="9">
    <source>
        <dbReference type="Proteomes" id="UP000076923"/>
    </source>
</evidence>
<dbReference type="InterPro" id="IPR050738">
    <property type="entry name" value="Sulfatase"/>
</dbReference>
<evidence type="ECO:0000256" key="4">
    <source>
        <dbReference type="ARBA" id="ARBA00022729"/>
    </source>
</evidence>
<evidence type="ECO:0000313" key="8">
    <source>
        <dbReference type="EMBL" id="OAD42215.1"/>
    </source>
</evidence>
<evidence type="ECO:0000256" key="5">
    <source>
        <dbReference type="ARBA" id="ARBA00022801"/>
    </source>
</evidence>
<gene>
    <name evidence="8" type="ORF">LPB303_14925</name>
</gene>
<dbReference type="CDD" id="cd16144">
    <property type="entry name" value="ARS_like"/>
    <property type="match status" value="1"/>
</dbReference>
<dbReference type="Gene3D" id="3.30.1120.10">
    <property type="match status" value="1"/>
</dbReference>
<dbReference type="Gene3D" id="3.40.720.10">
    <property type="entry name" value="Alkaline Phosphatase, subunit A"/>
    <property type="match status" value="1"/>
</dbReference>
<protein>
    <submittedName>
        <fullName evidence="8">Sulfatase</fullName>
    </submittedName>
</protein>
<keyword evidence="4" id="KW-0732">Signal</keyword>
<dbReference type="SUPFAM" id="SSF53649">
    <property type="entry name" value="Alkaline phosphatase-like"/>
    <property type="match status" value="1"/>
</dbReference>
<evidence type="ECO:0000256" key="3">
    <source>
        <dbReference type="ARBA" id="ARBA00022723"/>
    </source>
</evidence>
<dbReference type="GO" id="GO:0046872">
    <property type="term" value="F:metal ion binding"/>
    <property type="evidence" value="ECO:0007669"/>
    <property type="project" value="UniProtKB-KW"/>
</dbReference>
<keyword evidence="9" id="KW-1185">Reference proteome</keyword>
<keyword evidence="3" id="KW-0479">Metal-binding</keyword>
<keyword evidence="5" id="KW-0378">Hydrolase</keyword>
<evidence type="ECO:0000256" key="1">
    <source>
        <dbReference type="ARBA" id="ARBA00001913"/>
    </source>
</evidence>
<dbReference type="GO" id="GO:0004065">
    <property type="term" value="F:arylsulfatase activity"/>
    <property type="evidence" value="ECO:0007669"/>
    <property type="project" value="TreeGrafter"/>
</dbReference>